<evidence type="ECO:0000259" key="13">
    <source>
        <dbReference type="PROSITE" id="PS51199"/>
    </source>
</evidence>
<protein>
    <recommendedName>
        <fullName evidence="11 12">Replicative DNA helicase</fullName>
        <ecNumber evidence="11 12">5.6.2.3</ecNumber>
    </recommendedName>
</protein>
<evidence type="ECO:0000313" key="14">
    <source>
        <dbReference type="EMBL" id="OGZ19651.1"/>
    </source>
</evidence>
<keyword evidence="5 12" id="KW-0378">Hydrolase</keyword>
<proteinExistence type="inferred from homology"/>
<evidence type="ECO:0000256" key="1">
    <source>
        <dbReference type="ARBA" id="ARBA00008428"/>
    </source>
</evidence>
<dbReference type="GO" id="GO:0003677">
    <property type="term" value="F:DNA binding"/>
    <property type="evidence" value="ECO:0007669"/>
    <property type="project" value="UniProtKB-UniRule"/>
</dbReference>
<dbReference type="SUPFAM" id="SSF48024">
    <property type="entry name" value="N-terminal domain of DnaB helicase"/>
    <property type="match status" value="1"/>
</dbReference>
<dbReference type="GO" id="GO:0016887">
    <property type="term" value="F:ATP hydrolysis activity"/>
    <property type="evidence" value="ECO:0007669"/>
    <property type="project" value="RHEA"/>
</dbReference>
<dbReference type="GO" id="GO:0043139">
    <property type="term" value="F:5'-3' DNA helicase activity"/>
    <property type="evidence" value="ECO:0007669"/>
    <property type="project" value="UniProtKB-EC"/>
</dbReference>
<evidence type="ECO:0000256" key="9">
    <source>
        <dbReference type="ARBA" id="ARBA00023235"/>
    </source>
</evidence>
<keyword evidence="3 12" id="KW-0235">DNA replication</keyword>
<dbReference type="SMART" id="SM00382">
    <property type="entry name" value="AAA"/>
    <property type="match status" value="1"/>
</dbReference>
<dbReference type="InterPro" id="IPR016136">
    <property type="entry name" value="DNA_helicase_N/primase_C"/>
</dbReference>
<dbReference type="PANTHER" id="PTHR30153">
    <property type="entry name" value="REPLICATIVE DNA HELICASE DNAB"/>
    <property type="match status" value="1"/>
</dbReference>
<dbReference type="GO" id="GO:0006269">
    <property type="term" value="P:DNA replication, synthesis of primer"/>
    <property type="evidence" value="ECO:0007669"/>
    <property type="project" value="UniProtKB-UniRule"/>
</dbReference>
<dbReference type="FunFam" id="1.10.860.10:FF:000001">
    <property type="entry name" value="Replicative DNA helicase"/>
    <property type="match status" value="1"/>
</dbReference>
<dbReference type="EC" id="5.6.2.3" evidence="11 12"/>
<dbReference type="InterPro" id="IPR036185">
    <property type="entry name" value="DNA_heli_DnaB-like_N_sf"/>
</dbReference>
<dbReference type="PANTHER" id="PTHR30153:SF2">
    <property type="entry name" value="REPLICATIVE DNA HELICASE"/>
    <property type="match status" value="1"/>
</dbReference>
<accession>A0A1G2E323</accession>
<evidence type="ECO:0000256" key="8">
    <source>
        <dbReference type="ARBA" id="ARBA00023125"/>
    </source>
</evidence>
<keyword evidence="6 12" id="KW-0347">Helicase</keyword>
<dbReference type="Gene3D" id="1.10.860.10">
    <property type="entry name" value="DNAb Helicase, Chain A"/>
    <property type="match status" value="1"/>
</dbReference>
<keyword evidence="7 12" id="KW-0067">ATP-binding</keyword>
<evidence type="ECO:0000256" key="4">
    <source>
        <dbReference type="ARBA" id="ARBA00022741"/>
    </source>
</evidence>
<evidence type="ECO:0000256" key="10">
    <source>
        <dbReference type="ARBA" id="ARBA00048954"/>
    </source>
</evidence>
<keyword evidence="2 12" id="KW-0639">Primosome</keyword>
<dbReference type="Pfam" id="PF03796">
    <property type="entry name" value="DnaB_C"/>
    <property type="match status" value="1"/>
</dbReference>
<organism evidence="14 15">
    <name type="scientific">Candidatus Nealsonbacteria bacterium RIFCSPHIGHO2_01_FULL_38_55</name>
    <dbReference type="NCBI Taxonomy" id="1801664"/>
    <lineage>
        <taxon>Bacteria</taxon>
        <taxon>Candidatus Nealsoniibacteriota</taxon>
    </lineage>
</organism>
<dbReference type="NCBIfam" id="TIGR00665">
    <property type="entry name" value="DnaB"/>
    <property type="match status" value="1"/>
</dbReference>
<comment type="similarity">
    <text evidence="1 12">Belongs to the helicase family. DnaB subfamily.</text>
</comment>
<dbReference type="InterPro" id="IPR007694">
    <property type="entry name" value="DNA_helicase_DnaB-like_C"/>
</dbReference>
<comment type="catalytic activity">
    <reaction evidence="10 12">
        <text>ATP + H2O = ADP + phosphate + H(+)</text>
        <dbReference type="Rhea" id="RHEA:13065"/>
        <dbReference type="ChEBI" id="CHEBI:15377"/>
        <dbReference type="ChEBI" id="CHEBI:15378"/>
        <dbReference type="ChEBI" id="CHEBI:30616"/>
        <dbReference type="ChEBI" id="CHEBI:43474"/>
        <dbReference type="ChEBI" id="CHEBI:456216"/>
        <dbReference type="EC" id="5.6.2.3"/>
    </reaction>
</comment>
<comment type="function">
    <text evidence="12">The main replicative DNA helicase, it participates in initiation and elongation during chromosome replication. Travels ahead of the DNA replisome, separating dsDNA into templates for DNA synthesis. A processive ATP-dependent 5'-3' DNA helicase it has DNA-dependent ATPase activity.</text>
</comment>
<evidence type="ECO:0000313" key="15">
    <source>
        <dbReference type="Proteomes" id="UP000177360"/>
    </source>
</evidence>
<name>A0A1G2E323_9BACT</name>
<dbReference type="PROSITE" id="PS51199">
    <property type="entry name" value="SF4_HELICASE"/>
    <property type="match status" value="1"/>
</dbReference>
<evidence type="ECO:0000256" key="7">
    <source>
        <dbReference type="ARBA" id="ARBA00022840"/>
    </source>
</evidence>
<keyword evidence="9" id="KW-0413">Isomerase</keyword>
<dbReference type="GO" id="GO:0005829">
    <property type="term" value="C:cytosol"/>
    <property type="evidence" value="ECO:0007669"/>
    <property type="project" value="TreeGrafter"/>
</dbReference>
<evidence type="ECO:0000256" key="5">
    <source>
        <dbReference type="ARBA" id="ARBA00022801"/>
    </source>
</evidence>
<reference evidence="14 15" key="1">
    <citation type="journal article" date="2016" name="Nat. Commun.">
        <title>Thousands of microbial genomes shed light on interconnected biogeochemical processes in an aquifer system.</title>
        <authorList>
            <person name="Anantharaman K."/>
            <person name="Brown C.T."/>
            <person name="Hug L.A."/>
            <person name="Sharon I."/>
            <person name="Castelle C.J."/>
            <person name="Probst A.J."/>
            <person name="Thomas B.C."/>
            <person name="Singh A."/>
            <person name="Wilkins M.J."/>
            <person name="Karaoz U."/>
            <person name="Brodie E.L."/>
            <person name="Williams K.H."/>
            <person name="Hubbard S.S."/>
            <person name="Banfield J.F."/>
        </authorList>
    </citation>
    <scope>NUCLEOTIDE SEQUENCE [LARGE SCALE GENOMIC DNA]</scope>
</reference>
<evidence type="ECO:0000256" key="3">
    <source>
        <dbReference type="ARBA" id="ARBA00022705"/>
    </source>
</evidence>
<dbReference type="EMBL" id="MHLZ01000025">
    <property type="protein sequence ID" value="OGZ19651.1"/>
    <property type="molecule type" value="Genomic_DNA"/>
</dbReference>
<dbReference type="GO" id="GO:1990077">
    <property type="term" value="C:primosome complex"/>
    <property type="evidence" value="ECO:0007669"/>
    <property type="project" value="UniProtKB-UniRule"/>
</dbReference>
<dbReference type="InterPro" id="IPR007693">
    <property type="entry name" value="DNA_helicase_DnaB-like_N"/>
</dbReference>
<keyword evidence="4 12" id="KW-0547">Nucleotide-binding</keyword>
<evidence type="ECO:0000256" key="6">
    <source>
        <dbReference type="ARBA" id="ARBA00022806"/>
    </source>
</evidence>
<keyword evidence="8 12" id="KW-0238">DNA-binding</keyword>
<dbReference type="InterPro" id="IPR007692">
    <property type="entry name" value="DNA_helicase_DnaB"/>
</dbReference>
<comment type="caution">
    <text evidence="14">The sequence shown here is derived from an EMBL/GenBank/DDBJ whole genome shotgun (WGS) entry which is preliminary data.</text>
</comment>
<dbReference type="AlphaFoldDB" id="A0A1G2E323"/>
<gene>
    <name evidence="14" type="ORF">A2626_02875</name>
</gene>
<dbReference type="Proteomes" id="UP000177360">
    <property type="component" value="Unassembled WGS sequence"/>
</dbReference>
<dbReference type="CDD" id="cd00984">
    <property type="entry name" value="DnaB_C"/>
    <property type="match status" value="1"/>
</dbReference>
<dbReference type="GO" id="GO:0005524">
    <property type="term" value="F:ATP binding"/>
    <property type="evidence" value="ECO:0007669"/>
    <property type="project" value="UniProtKB-UniRule"/>
</dbReference>
<evidence type="ECO:0000256" key="11">
    <source>
        <dbReference type="NCBIfam" id="TIGR00665"/>
    </source>
</evidence>
<sequence>MADNFQNKSSNLAGKLPPQNTEAEKSLLGCLMIDKNAIFKVADFLQPRDFYKQSYQKIYQSVLELFEKGDPIDLLSLSVRLKEKNILDEVGGNSCLTELINAVPTATHVLNYAKIIQRKRILRDLIGVSQDINQMGYDEEEDIDVLLDKAEQKIFSISQHSLTQNFTPIKASLEEAFERIDKLSKHQGAIHGLPTGFKDLDNILAGLQKSDFIILAARPSIGKSSLAMNIATNIAINNKVPVGIFSLEMSKEQVVDRLIATLANIDLWRLRTGRLSSEGENNDFAKIQHAMGLLSEAPIYIDDAAITNVLQMRAMARRLQADKGLGLIVIDYLQLMEPRNTMSGLVQQVSEISRSLKGLARELNVPVLALSQLSRAVEHRTPQIPKLADLRESGSLEQDADIVLLIYREDRYFPETARKNIADIIVAKHRNGPVGKAELYFDDQRVCFRNLEKHEYTE</sequence>
<dbReference type="Pfam" id="PF00772">
    <property type="entry name" value="DnaB"/>
    <property type="match status" value="1"/>
</dbReference>
<evidence type="ECO:0000256" key="2">
    <source>
        <dbReference type="ARBA" id="ARBA00022515"/>
    </source>
</evidence>
<evidence type="ECO:0000256" key="12">
    <source>
        <dbReference type="RuleBase" id="RU362085"/>
    </source>
</evidence>
<dbReference type="InterPro" id="IPR027417">
    <property type="entry name" value="P-loop_NTPase"/>
</dbReference>
<dbReference type="InterPro" id="IPR003593">
    <property type="entry name" value="AAA+_ATPase"/>
</dbReference>
<dbReference type="Gene3D" id="3.40.50.300">
    <property type="entry name" value="P-loop containing nucleotide triphosphate hydrolases"/>
    <property type="match status" value="1"/>
</dbReference>
<dbReference type="SUPFAM" id="SSF52540">
    <property type="entry name" value="P-loop containing nucleoside triphosphate hydrolases"/>
    <property type="match status" value="1"/>
</dbReference>
<feature type="domain" description="SF4 helicase" evidence="13">
    <location>
        <begin position="186"/>
        <end position="455"/>
    </location>
</feature>